<dbReference type="InterPro" id="IPR050281">
    <property type="entry name" value="Flavin_monoamine_oxidase"/>
</dbReference>
<dbReference type="InterPro" id="IPR036188">
    <property type="entry name" value="FAD/NAD-bd_sf"/>
</dbReference>
<dbReference type="Gene3D" id="3.90.660.10">
    <property type="match status" value="1"/>
</dbReference>
<evidence type="ECO:0000259" key="1">
    <source>
        <dbReference type="Pfam" id="PF01593"/>
    </source>
</evidence>
<protein>
    <submittedName>
        <fullName evidence="2">Monoamine oxidase</fullName>
        <ecNumber evidence="2">1.4.3.4</ecNumber>
    </submittedName>
</protein>
<dbReference type="Pfam" id="PF01593">
    <property type="entry name" value="Amino_oxidase"/>
    <property type="match status" value="1"/>
</dbReference>
<evidence type="ECO:0000313" key="3">
    <source>
        <dbReference type="Proteomes" id="UP000578449"/>
    </source>
</evidence>
<accession>A0A840P5W7</accession>
<dbReference type="InterPro" id="IPR002937">
    <property type="entry name" value="Amino_oxidase"/>
</dbReference>
<dbReference type="GO" id="GO:0097621">
    <property type="term" value="F:monoamine oxidase activity"/>
    <property type="evidence" value="ECO:0007669"/>
    <property type="project" value="UniProtKB-EC"/>
</dbReference>
<organism evidence="2 3">
    <name type="scientific">Thermocatellispora tengchongensis</name>
    <dbReference type="NCBI Taxonomy" id="1073253"/>
    <lineage>
        <taxon>Bacteria</taxon>
        <taxon>Bacillati</taxon>
        <taxon>Actinomycetota</taxon>
        <taxon>Actinomycetes</taxon>
        <taxon>Streptosporangiales</taxon>
        <taxon>Streptosporangiaceae</taxon>
        <taxon>Thermocatellispora</taxon>
    </lineage>
</organism>
<comment type="caution">
    <text evidence="2">The sequence shown here is derived from an EMBL/GenBank/DDBJ whole genome shotgun (WGS) entry which is preliminary data.</text>
</comment>
<dbReference type="SUPFAM" id="SSF54373">
    <property type="entry name" value="FAD-linked reductases, C-terminal domain"/>
    <property type="match status" value="1"/>
</dbReference>
<keyword evidence="3" id="KW-1185">Reference proteome</keyword>
<gene>
    <name evidence="2" type="ORF">HNP84_002333</name>
</gene>
<name>A0A840P5W7_9ACTN</name>
<dbReference type="SUPFAM" id="SSF51905">
    <property type="entry name" value="FAD/NAD(P)-binding domain"/>
    <property type="match status" value="1"/>
</dbReference>
<keyword evidence="2" id="KW-0560">Oxidoreductase</keyword>
<dbReference type="RefSeq" id="WP_185049587.1">
    <property type="nucleotide sequence ID" value="NZ_BAABIX010000003.1"/>
</dbReference>
<dbReference type="InterPro" id="IPR006311">
    <property type="entry name" value="TAT_signal"/>
</dbReference>
<evidence type="ECO:0000313" key="2">
    <source>
        <dbReference type="EMBL" id="MBB5132617.1"/>
    </source>
</evidence>
<feature type="domain" description="Amine oxidase" evidence="1">
    <location>
        <begin position="67"/>
        <end position="514"/>
    </location>
</feature>
<dbReference type="Gene3D" id="1.20.1440.240">
    <property type="match status" value="1"/>
</dbReference>
<sequence length="523" mass="56248">MRDKGITRRALLVGVGAAGGAGAMYAAMGALGLAPGEQRAEFAPPQASDFRLRGASAAKVVVLGAGVAGLTCAYELGKAGYHCTVIEARDRVGGRSLTVRGGDTVSELNGATQTAEFGEGVYFNAGPGRIAQWMVALDYCRELGVPIETFVNNNASAYIYNQGMAAPVRARTARADLYGYIAELLAKATDAGALDRRLTPDDKERLLEFLRRFGDIGPRNTYEGSQRRGFQVYPAVGEGTPLPGPGPLAQVLSSGVGRAVTVDFGFEQAMPMFQPVGGMDAIVRALADAVGDDRLRLGTRVTKITSLADGVEVEVRGPGGAEVVRAAYCIAALPPHLLAKIPGSLPADVRAALATPRPVATGKIGLEYGRRWWELEDRIYGGITETDLDITHIWYPSYGYHGTRGLVVGYYNTEEHAAAYGAMTHRDRLRRALTQGKKIHGEKYRTGVLSSVSVAWERQPHIEGGWVRWPSFTGAFELLQRPAGRVYFAGDWLTHLIAWQAGAMESARRVVTDLHKRALTETT</sequence>
<proteinExistence type="predicted"/>
<dbReference type="PANTHER" id="PTHR10742:SF410">
    <property type="entry name" value="LYSINE-SPECIFIC HISTONE DEMETHYLASE 2"/>
    <property type="match status" value="1"/>
</dbReference>
<dbReference type="EC" id="1.4.3.4" evidence="2"/>
<dbReference type="EMBL" id="JACHGN010000004">
    <property type="protein sequence ID" value="MBB5132617.1"/>
    <property type="molecule type" value="Genomic_DNA"/>
</dbReference>
<dbReference type="PROSITE" id="PS51318">
    <property type="entry name" value="TAT"/>
    <property type="match status" value="1"/>
</dbReference>
<dbReference type="Gene3D" id="3.50.50.60">
    <property type="entry name" value="FAD/NAD(P)-binding domain"/>
    <property type="match status" value="1"/>
</dbReference>
<reference evidence="2 3" key="1">
    <citation type="submission" date="2020-08" db="EMBL/GenBank/DDBJ databases">
        <title>Genomic Encyclopedia of Type Strains, Phase IV (KMG-IV): sequencing the most valuable type-strain genomes for metagenomic binning, comparative biology and taxonomic classification.</title>
        <authorList>
            <person name="Goeker M."/>
        </authorList>
    </citation>
    <scope>NUCLEOTIDE SEQUENCE [LARGE SCALE GENOMIC DNA]</scope>
    <source>
        <strain evidence="2 3">DSM 45615</strain>
    </source>
</reference>
<dbReference type="PANTHER" id="PTHR10742">
    <property type="entry name" value="FLAVIN MONOAMINE OXIDASE"/>
    <property type="match status" value="1"/>
</dbReference>
<dbReference type="Proteomes" id="UP000578449">
    <property type="component" value="Unassembled WGS sequence"/>
</dbReference>
<dbReference type="AlphaFoldDB" id="A0A840P5W7"/>